<keyword evidence="8 9" id="KW-0472">Membrane</keyword>
<evidence type="ECO:0000256" key="2">
    <source>
        <dbReference type="ARBA" id="ARBA00004477"/>
    </source>
</evidence>
<dbReference type="EMBL" id="JASJQH010000404">
    <property type="protein sequence ID" value="KAK9764567.1"/>
    <property type="molecule type" value="Genomic_DNA"/>
</dbReference>
<reference evidence="10 11" key="1">
    <citation type="submission" date="2023-04" db="EMBL/GenBank/DDBJ databases">
        <title>Genome of Basidiobolus ranarum AG-B5.</title>
        <authorList>
            <person name="Stajich J.E."/>
            <person name="Carter-House D."/>
            <person name="Gryganskyi A."/>
        </authorList>
    </citation>
    <scope>NUCLEOTIDE SEQUENCE [LARGE SCALE GENOMIC DNA]</scope>
    <source>
        <strain evidence="10 11">AG-B5</strain>
    </source>
</reference>
<keyword evidence="10" id="KW-0808">Transferase</keyword>
<comment type="function">
    <text evidence="1">Subunit of the oligosaccharyl transferase (OST) complex that catalyzes the initial transfer of a defined glycan (Glc(3)Man(9)GlcNAc(2) in eukaryotes) from the lipid carrier dolichol-pyrophosphate to an asparagine residue within an Asn-X-Ser/Thr consensus motif in nascent polypeptide chains, the first step in protein N-glycosylation. N-glycosylation occurs cotranslationally and the complex associates with the Sec61 complex at the channel-forming translocon complex that mediates protein translocation across the endoplasmic reticulum (ER). All subunits are required for a maximal enzyme activity.</text>
</comment>
<dbReference type="PANTHER" id="PTHR12692">
    <property type="entry name" value="DOLICHYL-DIPHOSPHOOLIGOSACCHARIDE--PROTEIN GLYCOSYLTRANSFERASE-RELATED"/>
    <property type="match status" value="1"/>
</dbReference>
<evidence type="ECO:0000256" key="8">
    <source>
        <dbReference type="ARBA" id="ARBA00023136"/>
    </source>
</evidence>
<keyword evidence="11" id="KW-1185">Reference proteome</keyword>
<evidence type="ECO:0000313" key="11">
    <source>
        <dbReference type="Proteomes" id="UP001479436"/>
    </source>
</evidence>
<dbReference type="PANTHER" id="PTHR12692:SF0">
    <property type="entry name" value="GH11935P"/>
    <property type="match status" value="1"/>
</dbReference>
<evidence type="ECO:0000256" key="3">
    <source>
        <dbReference type="ARBA" id="ARBA00009561"/>
    </source>
</evidence>
<accession>A0ABR2WSZ1</accession>
<comment type="caution">
    <text evidence="10">The sequence shown here is derived from an EMBL/GenBank/DDBJ whole genome shotgun (WGS) entry which is preliminary data.</text>
</comment>
<comment type="similarity">
    <text evidence="3">Belongs to the OST3/OST6 family.</text>
</comment>
<evidence type="ECO:0000256" key="6">
    <source>
        <dbReference type="ARBA" id="ARBA00022824"/>
    </source>
</evidence>
<evidence type="ECO:0000256" key="9">
    <source>
        <dbReference type="SAM" id="Phobius"/>
    </source>
</evidence>
<dbReference type="Pfam" id="PF04756">
    <property type="entry name" value="OST3_OST6"/>
    <property type="match status" value="1"/>
</dbReference>
<keyword evidence="4 9" id="KW-0812">Transmembrane</keyword>
<keyword evidence="5" id="KW-0732">Signal</keyword>
<evidence type="ECO:0000256" key="7">
    <source>
        <dbReference type="ARBA" id="ARBA00022989"/>
    </source>
</evidence>
<proteinExistence type="inferred from homology"/>
<evidence type="ECO:0000256" key="5">
    <source>
        <dbReference type="ARBA" id="ARBA00022729"/>
    </source>
</evidence>
<dbReference type="Proteomes" id="UP001479436">
    <property type="component" value="Unassembled WGS sequence"/>
</dbReference>
<keyword evidence="7 9" id="KW-1133">Transmembrane helix</keyword>
<sequence length="104" mass="11652">MMISGHMWNQIRGPPYVVSGPKGEVQYIVPGQMQQIGIESHIITLLYATCAVCIILLGIHVPAMKETKQRISVILLTAILLLAYSAVMYLFRIKSAGYPYRLLF</sequence>
<protein>
    <submittedName>
        <fullName evidence="10">Oligosaccharyl transferase subunit ost3/OST6</fullName>
    </submittedName>
</protein>
<keyword evidence="6" id="KW-0256">Endoplasmic reticulum</keyword>
<evidence type="ECO:0000313" key="10">
    <source>
        <dbReference type="EMBL" id="KAK9764567.1"/>
    </source>
</evidence>
<feature type="transmembrane region" description="Helical" evidence="9">
    <location>
        <begin position="42"/>
        <end position="59"/>
    </location>
</feature>
<name>A0ABR2WSZ1_9FUNG</name>
<evidence type="ECO:0000256" key="4">
    <source>
        <dbReference type="ARBA" id="ARBA00022692"/>
    </source>
</evidence>
<evidence type="ECO:0000256" key="1">
    <source>
        <dbReference type="ARBA" id="ARBA00002791"/>
    </source>
</evidence>
<comment type="subcellular location">
    <subcellularLocation>
        <location evidence="2">Endoplasmic reticulum membrane</location>
        <topology evidence="2">Multi-pass membrane protein</topology>
    </subcellularLocation>
</comment>
<dbReference type="GO" id="GO:0016740">
    <property type="term" value="F:transferase activity"/>
    <property type="evidence" value="ECO:0007669"/>
    <property type="project" value="UniProtKB-KW"/>
</dbReference>
<feature type="transmembrane region" description="Helical" evidence="9">
    <location>
        <begin position="71"/>
        <end position="91"/>
    </location>
</feature>
<organism evidence="10 11">
    <name type="scientific">Basidiobolus ranarum</name>
    <dbReference type="NCBI Taxonomy" id="34480"/>
    <lineage>
        <taxon>Eukaryota</taxon>
        <taxon>Fungi</taxon>
        <taxon>Fungi incertae sedis</taxon>
        <taxon>Zoopagomycota</taxon>
        <taxon>Entomophthoromycotina</taxon>
        <taxon>Basidiobolomycetes</taxon>
        <taxon>Basidiobolales</taxon>
        <taxon>Basidiobolaceae</taxon>
        <taxon>Basidiobolus</taxon>
    </lineage>
</organism>
<dbReference type="InterPro" id="IPR021149">
    <property type="entry name" value="OligosaccharylTrfase_OST3/OST6"/>
</dbReference>
<gene>
    <name evidence="10" type="primary">OST3_2</name>
    <name evidence="10" type="ORF">K7432_007816</name>
</gene>